<sequence>MQSQVRGGTRWKRFAVVMVPSVAAAAAVGVGLAQGALAASFSVSGQEFKVKAGHLEGQGFAQYGGIDTGYTSTDGKNKGAVHPVAISSFRTAQITNMCQSVKTEIPLIGKTIYLRLDAGPDADHKVEAENLYIDVAQLDADATFKNIDIGVAAQDSAKSKGGKGPEIKSGDNVLPGGFAQQAESADLTNVEQTAWATTAGTFKLSGLKMRLGTDSKMECF</sequence>
<dbReference type="Pfam" id="PF19741">
    <property type="entry name" value="DUF6230"/>
    <property type="match status" value="1"/>
</dbReference>
<organism evidence="3 4">
    <name type="scientific">Streptomyces canus</name>
    <dbReference type="NCBI Taxonomy" id="58343"/>
    <lineage>
        <taxon>Bacteria</taxon>
        <taxon>Bacillati</taxon>
        <taxon>Actinomycetota</taxon>
        <taxon>Actinomycetes</taxon>
        <taxon>Kitasatosporales</taxon>
        <taxon>Streptomycetaceae</taxon>
        <taxon>Streptomyces</taxon>
        <taxon>Streptomyces aurantiacus group</taxon>
    </lineage>
</organism>
<dbReference type="Proteomes" id="UP001234216">
    <property type="component" value="Unassembled WGS sequence"/>
</dbReference>
<accession>A0AAW8FFG2</accession>
<evidence type="ECO:0008006" key="5">
    <source>
        <dbReference type="Google" id="ProtNLM"/>
    </source>
</evidence>
<dbReference type="InterPro" id="IPR046198">
    <property type="entry name" value="DUF6230"/>
</dbReference>
<evidence type="ECO:0000313" key="3">
    <source>
        <dbReference type="EMBL" id="MDQ0907553.1"/>
    </source>
</evidence>
<feature type="chain" id="PRO_5043510622" description="Cholesterol esterase" evidence="2">
    <location>
        <begin position="39"/>
        <end position="220"/>
    </location>
</feature>
<feature type="region of interest" description="Disordered" evidence="1">
    <location>
        <begin position="155"/>
        <end position="175"/>
    </location>
</feature>
<dbReference type="RefSeq" id="WP_306976209.1">
    <property type="nucleotide sequence ID" value="NZ_JAUSYQ010000002.1"/>
</dbReference>
<evidence type="ECO:0000256" key="2">
    <source>
        <dbReference type="SAM" id="SignalP"/>
    </source>
</evidence>
<evidence type="ECO:0000256" key="1">
    <source>
        <dbReference type="SAM" id="MobiDB-lite"/>
    </source>
</evidence>
<protein>
    <recommendedName>
        <fullName evidence="5">Cholesterol esterase</fullName>
    </recommendedName>
</protein>
<gene>
    <name evidence="3" type="ORF">QFZ22_003538</name>
</gene>
<keyword evidence="2" id="KW-0732">Signal</keyword>
<feature type="signal peptide" evidence="2">
    <location>
        <begin position="1"/>
        <end position="38"/>
    </location>
</feature>
<dbReference type="EMBL" id="JAUSZV010000005">
    <property type="protein sequence ID" value="MDQ0907553.1"/>
    <property type="molecule type" value="Genomic_DNA"/>
</dbReference>
<proteinExistence type="predicted"/>
<evidence type="ECO:0000313" key="4">
    <source>
        <dbReference type="Proteomes" id="UP001234216"/>
    </source>
</evidence>
<name>A0AAW8FFG2_9ACTN</name>
<comment type="caution">
    <text evidence="3">The sequence shown here is derived from an EMBL/GenBank/DDBJ whole genome shotgun (WGS) entry which is preliminary data.</text>
</comment>
<dbReference type="AlphaFoldDB" id="A0AAW8FFG2"/>
<reference evidence="3" key="1">
    <citation type="submission" date="2023-07" db="EMBL/GenBank/DDBJ databases">
        <title>Comparative genomics of wheat-associated soil bacteria to identify genetic determinants of phenazine resistance.</title>
        <authorList>
            <person name="Mouncey N."/>
        </authorList>
    </citation>
    <scope>NUCLEOTIDE SEQUENCE</scope>
    <source>
        <strain evidence="3">V4I22</strain>
    </source>
</reference>